<dbReference type="Proteomes" id="UP000694308">
    <property type="component" value="Unassembled WGS sequence"/>
</dbReference>
<dbReference type="AlphaFoldDB" id="A0A949WT51"/>
<feature type="transmembrane region" description="Helical" evidence="1">
    <location>
        <begin position="105"/>
        <end position="125"/>
    </location>
</feature>
<evidence type="ECO:0000256" key="1">
    <source>
        <dbReference type="SAM" id="Phobius"/>
    </source>
</evidence>
<keyword evidence="1" id="KW-0812">Transmembrane</keyword>
<name>A0A949WT51_9CLOT</name>
<evidence type="ECO:0000313" key="2">
    <source>
        <dbReference type="EMBL" id="MBV7275796.1"/>
    </source>
</evidence>
<gene>
    <name evidence="2" type="ORF">I6U48_23125</name>
</gene>
<protein>
    <submittedName>
        <fullName evidence="2">YybS family protein</fullName>
    </submittedName>
</protein>
<keyword evidence="1" id="KW-0472">Membrane</keyword>
<proteinExistence type="predicted"/>
<feature type="transmembrane region" description="Helical" evidence="1">
    <location>
        <begin position="228"/>
        <end position="248"/>
    </location>
</feature>
<accession>A0A949WT51</accession>
<feature type="transmembrane region" description="Helical" evidence="1">
    <location>
        <begin position="186"/>
        <end position="207"/>
    </location>
</feature>
<sequence>MHNRIYNTKSMIEAGLITALIVVIMMINVYLPIFSIFGMFILPIPVTVLYIRNNYKVTLGAVVISGILIAMLYNPISALTSSILFGVTGITFGYCIKSDKKVSTTILMLAMASIVVIILNSFIYIKLIDNRGIVGNITDSIKIMQDSLNMSKDIYAKMGVSKEQLAVIDKNFQLPTTDVILKTMPAVLIVMSFISAYMNYIITLLIVKKLRYKMKPMIAFSEIYINTRIGSLVGIMLLIGLLLGRSQIPIAQYVIISAEYLLQFIFVVDGIAVAIYYLKNKFNMSKRTRFIILLFTIFSPISVIYLYLGLADMIVDFRKLDPYRRPRVE</sequence>
<feature type="transmembrane region" description="Helical" evidence="1">
    <location>
        <begin position="16"/>
        <end position="42"/>
    </location>
</feature>
<dbReference type="Pfam" id="PF09991">
    <property type="entry name" value="DUF2232"/>
    <property type="match status" value="1"/>
</dbReference>
<feature type="transmembrane region" description="Helical" evidence="1">
    <location>
        <begin position="290"/>
        <end position="308"/>
    </location>
</feature>
<keyword evidence="3" id="KW-1185">Reference proteome</keyword>
<dbReference type="PANTHER" id="PTHR37185">
    <property type="entry name" value="MEMBRANE PROTEIN"/>
    <property type="match status" value="1"/>
</dbReference>
<feature type="transmembrane region" description="Helical" evidence="1">
    <location>
        <begin position="260"/>
        <end position="278"/>
    </location>
</feature>
<dbReference type="PANTHER" id="PTHR37185:SF3">
    <property type="entry name" value="MEMBRANE PROTEIN"/>
    <property type="match status" value="1"/>
</dbReference>
<dbReference type="InterPro" id="IPR018710">
    <property type="entry name" value="DUF2232"/>
</dbReference>
<reference evidence="2" key="1">
    <citation type="submission" date="2020-12" db="EMBL/GenBank/DDBJ databases">
        <title>Clostridium thailandense sp. nov., a novel acetogenic bacterium isolated from peat land soil in Thailand.</title>
        <authorList>
            <person name="Chaikitkaew S."/>
            <person name="Birkeland N.K."/>
        </authorList>
    </citation>
    <scope>NUCLEOTIDE SEQUENCE</scope>
    <source>
        <strain evidence="2">PL3</strain>
    </source>
</reference>
<comment type="caution">
    <text evidence="2">The sequence shown here is derived from an EMBL/GenBank/DDBJ whole genome shotgun (WGS) entry which is preliminary data.</text>
</comment>
<evidence type="ECO:0000313" key="3">
    <source>
        <dbReference type="Proteomes" id="UP000694308"/>
    </source>
</evidence>
<dbReference type="RefSeq" id="WP_218322846.1">
    <property type="nucleotide sequence ID" value="NZ_JAEEGC010000136.1"/>
</dbReference>
<dbReference type="EMBL" id="JAEEGC010000136">
    <property type="protein sequence ID" value="MBV7275796.1"/>
    <property type="molecule type" value="Genomic_DNA"/>
</dbReference>
<organism evidence="2 3">
    <name type="scientific">Clostridium thailandense</name>
    <dbReference type="NCBI Taxonomy" id="2794346"/>
    <lineage>
        <taxon>Bacteria</taxon>
        <taxon>Bacillati</taxon>
        <taxon>Bacillota</taxon>
        <taxon>Clostridia</taxon>
        <taxon>Eubacteriales</taxon>
        <taxon>Clostridiaceae</taxon>
        <taxon>Clostridium</taxon>
    </lineage>
</organism>
<feature type="transmembrane region" description="Helical" evidence="1">
    <location>
        <begin position="79"/>
        <end position="96"/>
    </location>
</feature>
<keyword evidence="1" id="KW-1133">Transmembrane helix</keyword>